<feature type="region of interest" description="Disordered" evidence="1">
    <location>
        <begin position="20"/>
        <end position="41"/>
    </location>
</feature>
<evidence type="ECO:0000313" key="2">
    <source>
        <dbReference type="EMBL" id="KAJ1163145.1"/>
    </source>
</evidence>
<organism evidence="2 3">
    <name type="scientific">Pleurodeles waltl</name>
    <name type="common">Iberian ribbed newt</name>
    <dbReference type="NCBI Taxonomy" id="8319"/>
    <lineage>
        <taxon>Eukaryota</taxon>
        <taxon>Metazoa</taxon>
        <taxon>Chordata</taxon>
        <taxon>Craniata</taxon>
        <taxon>Vertebrata</taxon>
        <taxon>Euteleostomi</taxon>
        <taxon>Amphibia</taxon>
        <taxon>Batrachia</taxon>
        <taxon>Caudata</taxon>
        <taxon>Salamandroidea</taxon>
        <taxon>Salamandridae</taxon>
        <taxon>Pleurodelinae</taxon>
        <taxon>Pleurodeles</taxon>
    </lineage>
</organism>
<evidence type="ECO:0000313" key="3">
    <source>
        <dbReference type="Proteomes" id="UP001066276"/>
    </source>
</evidence>
<keyword evidence="3" id="KW-1185">Reference proteome</keyword>
<comment type="caution">
    <text evidence="2">The sequence shown here is derived from an EMBL/GenBank/DDBJ whole genome shotgun (WGS) entry which is preliminary data.</text>
</comment>
<proteinExistence type="predicted"/>
<protein>
    <submittedName>
        <fullName evidence="2">Uncharacterized protein</fullName>
    </submittedName>
</protein>
<dbReference type="Proteomes" id="UP001066276">
    <property type="component" value="Chromosome 4_2"/>
</dbReference>
<gene>
    <name evidence="2" type="ORF">NDU88_003608</name>
</gene>
<accession>A0AAV7SGF2</accession>
<evidence type="ECO:0000256" key="1">
    <source>
        <dbReference type="SAM" id="MobiDB-lite"/>
    </source>
</evidence>
<name>A0AAV7SGF2_PLEWA</name>
<dbReference type="EMBL" id="JANPWB010000008">
    <property type="protein sequence ID" value="KAJ1163145.1"/>
    <property type="molecule type" value="Genomic_DNA"/>
</dbReference>
<reference evidence="2" key="1">
    <citation type="journal article" date="2022" name="bioRxiv">
        <title>Sequencing and chromosome-scale assembly of the giantPleurodeles waltlgenome.</title>
        <authorList>
            <person name="Brown T."/>
            <person name="Elewa A."/>
            <person name="Iarovenko S."/>
            <person name="Subramanian E."/>
            <person name="Araus A.J."/>
            <person name="Petzold A."/>
            <person name="Susuki M."/>
            <person name="Suzuki K.-i.T."/>
            <person name="Hayashi T."/>
            <person name="Toyoda A."/>
            <person name="Oliveira C."/>
            <person name="Osipova E."/>
            <person name="Leigh N.D."/>
            <person name="Simon A."/>
            <person name="Yun M.H."/>
        </authorList>
    </citation>
    <scope>NUCLEOTIDE SEQUENCE</scope>
    <source>
        <strain evidence="2">20211129_DDA</strain>
        <tissue evidence="2">Liver</tissue>
    </source>
</reference>
<sequence length="151" mass="15845">MKHGQDGRRVGAFHWCSAAGSRSDADRAPGHVAGGRGEGTMGTLDTPATSCGGGCKARPCGARSRGLLWAAAGAARNGQPRGKRRSLAVRRWRERHFPVRISAAAFFEETTVASPRVPGLRMGQARRGPAAGLGEMCGDWALMGPPHEEAS</sequence>
<dbReference type="AlphaFoldDB" id="A0AAV7SGF2"/>